<dbReference type="Pfam" id="PF00069">
    <property type="entry name" value="Pkinase"/>
    <property type="match status" value="1"/>
</dbReference>
<keyword evidence="2" id="KW-0808">Transferase</keyword>
<dbReference type="InterPro" id="IPR000719">
    <property type="entry name" value="Prot_kinase_dom"/>
</dbReference>
<evidence type="ECO:0000256" key="2">
    <source>
        <dbReference type="ARBA" id="ARBA00022679"/>
    </source>
</evidence>
<dbReference type="SUPFAM" id="SSF56112">
    <property type="entry name" value="Protein kinase-like (PK-like)"/>
    <property type="match status" value="1"/>
</dbReference>
<keyword evidence="4" id="KW-0418">Kinase</keyword>
<gene>
    <name evidence="8" type="ORF">BGZ95_004605</name>
</gene>
<reference evidence="8" key="1">
    <citation type="journal article" date="2020" name="Fungal Divers.">
        <title>Resolving the Mortierellaceae phylogeny through synthesis of multi-gene phylogenetics and phylogenomics.</title>
        <authorList>
            <person name="Vandepol N."/>
            <person name="Liber J."/>
            <person name="Desiro A."/>
            <person name="Na H."/>
            <person name="Kennedy M."/>
            <person name="Barry K."/>
            <person name="Grigoriev I.V."/>
            <person name="Miller A.N."/>
            <person name="O'Donnell K."/>
            <person name="Stajich J.E."/>
            <person name="Bonito G."/>
        </authorList>
    </citation>
    <scope>NUCLEOTIDE SEQUENCE</scope>
    <source>
        <strain evidence="8">NRRL 28262</strain>
    </source>
</reference>
<dbReference type="AlphaFoldDB" id="A0AAD4H8X1"/>
<accession>A0AAD4H8X1</accession>
<evidence type="ECO:0000313" key="9">
    <source>
        <dbReference type="Proteomes" id="UP001194580"/>
    </source>
</evidence>
<organism evidence="8 9">
    <name type="scientific">Linnemannia exigua</name>
    <dbReference type="NCBI Taxonomy" id="604196"/>
    <lineage>
        <taxon>Eukaryota</taxon>
        <taxon>Fungi</taxon>
        <taxon>Fungi incertae sedis</taxon>
        <taxon>Mucoromycota</taxon>
        <taxon>Mortierellomycotina</taxon>
        <taxon>Mortierellomycetes</taxon>
        <taxon>Mortierellales</taxon>
        <taxon>Mortierellaceae</taxon>
        <taxon>Linnemannia</taxon>
    </lineage>
</organism>
<evidence type="ECO:0000256" key="5">
    <source>
        <dbReference type="ARBA" id="ARBA00022840"/>
    </source>
</evidence>
<proteinExistence type="predicted"/>
<sequence>MTNGSYGIRKANINFEGRETAPQKKARSKLAKGYGNGIGRAPRGVRPNQCVPTQRGANLSLLIVLDSSGLIASEVENKLFPAPRPPHHHHEQLREGVWLNQRPYKKKAAQRYNLAEYIRRSLQRSVTAAKAKGWLKEVGRNFQLTRTNMELGRFMNTKQALHLMEKGTDPHPEVESDDVAEQDREEGGERLTRLQEDVLLEDPCAPPMDVWSIAALFVFMLFDQEPNLKIGIWGSDRFIASEVIGMKIHSRAMDIWSIGALIFIMLLGAAPKLNELSDETMAYLQSQRISSKAKDILGITLVKIPGKRIAMDELLIDSFLNIPARSISNSDRQSDDEEDDSDYDSSDGSSGDSSSYDTGSEHEEADGDDSDGDQGVNNAPENSEWDEDDESSDEEEDAWGDPQPTYTTPQNKYWLEYEYAEGRYAVVEKMLNEDNQEITVKRAKEEGRALAKVERSVFDLIIGVY</sequence>
<protein>
    <recommendedName>
        <fullName evidence="7">Protein kinase domain-containing protein</fullName>
    </recommendedName>
</protein>
<keyword evidence="9" id="KW-1185">Reference proteome</keyword>
<name>A0AAD4H8X1_9FUNG</name>
<dbReference type="GO" id="GO:0004674">
    <property type="term" value="F:protein serine/threonine kinase activity"/>
    <property type="evidence" value="ECO:0007669"/>
    <property type="project" value="UniProtKB-KW"/>
</dbReference>
<feature type="compositionally biased region" description="Acidic residues" evidence="6">
    <location>
        <begin position="334"/>
        <end position="345"/>
    </location>
</feature>
<dbReference type="EMBL" id="JAAAIL010000217">
    <property type="protein sequence ID" value="KAG0278143.1"/>
    <property type="molecule type" value="Genomic_DNA"/>
</dbReference>
<dbReference type="PANTHER" id="PTHR24345:SF91">
    <property type="entry name" value="SERINE_THREONINE-PROTEIN KINASE PLK4"/>
    <property type="match status" value="1"/>
</dbReference>
<feature type="region of interest" description="Disordered" evidence="6">
    <location>
        <begin position="167"/>
        <end position="188"/>
    </location>
</feature>
<evidence type="ECO:0000259" key="7">
    <source>
        <dbReference type="PROSITE" id="PS50011"/>
    </source>
</evidence>
<keyword evidence="1" id="KW-0723">Serine/threonine-protein kinase</keyword>
<comment type="caution">
    <text evidence="8">The sequence shown here is derived from an EMBL/GenBank/DDBJ whole genome shotgun (WGS) entry which is preliminary data.</text>
</comment>
<evidence type="ECO:0000256" key="4">
    <source>
        <dbReference type="ARBA" id="ARBA00022777"/>
    </source>
</evidence>
<dbReference type="GO" id="GO:0005634">
    <property type="term" value="C:nucleus"/>
    <property type="evidence" value="ECO:0007669"/>
    <property type="project" value="TreeGrafter"/>
</dbReference>
<feature type="compositionally biased region" description="Acidic residues" evidence="6">
    <location>
        <begin position="363"/>
        <end position="372"/>
    </location>
</feature>
<keyword evidence="5" id="KW-0067">ATP-binding</keyword>
<dbReference type="Gene3D" id="1.10.510.10">
    <property type="entry name" value="Transferase(Phosphotransferase) domain 1"/>
    <property type="match status" value="1"/>
</dbReference>
<feature type="region of interest" description="Disordered" evidence="6">
    <location>
        <begin position="326"/>
        <end position="409"/>
    </location>
</feature>
<dbReference type="PROSITE" id="PS50011">
    <property type="entry name" value="PROTEIN_KINASE_DOM"/>
    <property type="match status" value="1"/>
</dbReference>
<dbReference type="GO" id="GO:0005524">
    <property type="term" value="F:ATP binding"/>
    <property type="evidence" value="ECO:0007669"/>
    <property type="project" value="UniProtKB-KW"/>
</dbReference>
<dbReference type="InterPro" id="IPR011009">
    <property type="entry name" value="Kinase-like_dom_sf"/>
</dbReference>
<evidence type="ECO:0000313" key="8">
    <source>
        <dbReference type="EMBL" id="KAG0278143.1"/>
    </source>
</evidence>
<evidence type="ECO:0000256" key="3">
    <source>
        <dbReference type="ARBA" id="ARBA00022741"/>
    </source>
</evidence>
<dbReference type="Proteomes" id="UP001194580">
    <property type="component" value="Unassembled WGS sequence"/>
</dbReference>
<feature type="domain" description="Protein kinase" evidence="7">
    <location>
        <begin position="1"/>
        <end position="320"/>
    </location>
</feature>
<feature type="compositionally biased region" description="Low complexity" evidence="6">
    <location>
        <begin position="346"/>
        <end position="357"/>
    </location>
</feature>
<feature type="compositionally biased region" description="Acidic residues" evidence="6">
    <location>
        <begin position="383"/>
        <end position="399"/>
    </location>
</feature>
<evidence type="ECO:0000256" key="6">
    <source>
        <dbReference type="SAM" id="MobiDB-lite"/>
    </source>
</evidence>
<evidence type="ECO:0000256" key="1">
    <source>
        <dbReference type="ARBA" id="ARBA00022527"/>
    </source>
</evidence>
<keyword evidence="3" id="KW-0547">Nucleotide-binding</keyword>
<dbReference type="PANTHER" id="PTHR24345">
    <property type="entry name" value="SERINE/THREONINE-PROTEIN KINASE PLK"/>
    <property type="match status" value="1"/>
</dbReference>